<keyword evidence="10" id="KW-1185">Reference proteome</keyword>
<organism evidence="10">
    <name type="scientific">Melampsora larici-populina (strain 98AG31 / pathotype 3-4-7)</name>
    <name type="common">Poplar leaf rust fungus</name>
    <dbReference type="NCBI Taxonomy" id="747676"/>
    <lineage>
        <taxon>Eukaryota</taxon>
        <taxon>Fungi</taxon>
        <taxon>Dikarya</taxon>
        <taxon>Basidiomycota</taxon>
        <taxon>Pucciniomycotina</taxon>
        <taxon>Pucciniomycetes</taxon>
        <taxon>Pucciniales</taxon>
        <taxon>Melampsoraceae</taxon>
        <taxon>Melampsora</taxon>
    </lineage>
</organism>
<feature type="compositionally biased region" description="Polar residues" evidence="7">
    <location>
        <begin position="304"/>
        <end position="326"/>
    </location>
</feature>
<protein>
    <recommendedName>
        <fullName evidence="6">Chromosome segregation in meiosis protein</fullName>
    </recommendedName>
</protein>
<feature type="region of interest" description="Disordered" evidence="7">
    <location>
        <begin position="1"/>
        <end position="30"/>
    </location>
</feature>
<dbReference type="InterPro" id="IPR012923">
    <property type="entry name" value="Csm3"/>
</dbReference>
<feature type="compositionally biased region" description="Polar residues" evidence="7">
    <location>
        <begin position="210"/>
        <end position="222"/>
    </location>
</feature>
<keyword evidence="3 6" id="KW-0227">DNA damage</keyword>
<sequence>MSSDIQIEGQEEGSSRRDAPRFLGDGLDDEDDNIDALFENLDDADEFALPAPIDHEAMAASLAQKSIQRVNPFAAPSGDDPLAGGDGDGTKSTRIRRPTVKLDEDRLLNHPDGFQKLIPLAKAFKAGPKGSEKEDLGRVLKMYRMWAHLLYPKAKFRDAIDTIEKLCHKRPLQSALNEWRGEAFQSSKKRKTTSNEVQVDKDSAVERVEPTQQPASPNQSATRPLFRRPEDGTDDFDMDQDEDFDRLLQEMDVPASAPVTNQASVSRPLFVPDPEDEFAEEEALMREQDEAERRTTAPTFPRDPSTNNLSTSSTGVEQATLSVTNPIPQPLFVPDPDEEFAEEEAIMRQQEEDTLRSSAPAAPPEPSANNLPPLPTGVEEPTLPATNETPLFVPDPDGEAAEDEALMKDYEKETAPTVLQELATNNLSSLPTVVEGATKNTAPTDTSKGGQDADHDWEDLYT</sequence>
<feature type="region of interest" description="Disordered" evidence="7">
    <location>
        <begin position="279"/>
        <end position="462"/>
    </location>
</feature>
<gene>
    <name evidence="9" type="ORF">MELLADRAFT_76389</name>
</gene>
<feature type="compositionally biased region" description="Polar residues" evidence="7">
    <location>
        <begin position="422"/>
        <end position="431"/>
    </location>
</feature>
<feature type="domain" description="Chromosome segregation in meiosis protein 3" evidence="8">
    <location>
        <begin position="101"/>
        <end position="182"/>
    </location>
</feature>
<evidence type="ECO:0000256" key="5">
    <source>
        <dbReference type="ARBA" id="ARBA00023306"/>
    </source>
</evidence>
<evidence type="ECO:0000256" key="1">
    <source>
        <dbReference type="ARBA" id="ARBA00004123"/>
    </source>
</evidence>
<dbReference type="GO" id="GO:0031297">
    <property type="term" value="P:replication fork processing"/>
    <property type="evidence" value="ECO:0007669"/>
    <property type="project" value="UniProtKB-UniRule"/>
</dbReference>
<proteinExistence type="inferred from homology"/>
<dbReference type="GO" id="GO:0031298">
    <property type="term" value="C:replication fork protection complex"/>
    <property type="evidence" value="ECO:0007669"/>
    <property type="project" value="TreeGrafter"/>
</dbReference>
<dbReference type="OrthoDB" id="2501273at2759"/>
<dbReference type="GeneID" id="18932780"/>
<dbReference type="KEGG" id="mlr:MELLADRAFT_76389"/>
<evidence type="ECO:0000256" key="7">
    <source>
        <dbReference type="SAM" id="MobiDB-lite"/>
    </source>
</evidence>
<dbReference type="Proteomes" id="UP000001072">
    <property type="component" value="Unassembled WGS sequence"/>
</dbReference>
<dbReference type="eggNOG" id="KOG3004">
    <property type="taxonomic scope" value="Eukaryota"/>
</dbReference>
<dbReference type="InterPro" id="IPR040038">
    <property type="entry name" value="TIPIN/Csm3/Swi3"/>
</dbReference>
<evidence type="ECO:0000313" key="10">
    <source>
        <dbReference type="Proteomes" id="UP000001072"/>
    </source>
</evidence>
<dbReference type="GO" id="GO:0006974">
    <property type="term" value="P:DNA damage response"/>
    <property type="evidence" value="ECO:0007669"/>
    <property type="project" value="UniProtKB-KW"/>
</dbReference>
<evidence type="ECO:0000256" key="2">
    <source>
        <dbReference type="ARBA" id="ARBA00006075"/>
    </source>
</evidence>
<dbReference type="AlphaFoldDB" id="F4R4R3"/>
<keyword evidence="4 6" id="KW-0539">Nucleus</keyword>
<evidence type="ECO:0000256" key="6">
    <source>
        <dbReference type="RuleBase" id="RU366049"/>
    </source>
</evidence>
<dbReference type="GO" id="GO:0003677">
    <property type="term" value="F:DNA binding"/>
    <property type="evidence" value="ECO:0007669"/>
    <property type="project" value="TreeGrafter"/>
</dbReference>
<dbReference type="VEuPathDB" id="FungiDB:MELLADRAFT_76389"/>
<dbReference type="Pfam" id="PF07962">
    <property type="entry name" value="Swi3"/>
    <property type="match status" value="1"/>
</dbReference>
<comment type="similarity">
    <text evidence="2 6">Belongs to the CSM3 family.</text>
</comment>
<evidence type="ECO:0000259" key="8">
    <source>
        <dbReference type="Pfam" id="PF07962"/>
    </source>
</evidence>
<keyword evidence="5 6" id="KW-0131">Cell cycle</keyword>
<dbReference type="PANTHER" id="PTHR13220:SF11">
    <property type="entry name" value="TIMELESS-INTERACTING PROTEIN"/>
    <property type="match status" value="1"/>
</dbReference>
<dbReference type="HOGENOM" id="CLU_591937_0_0_1"/>
<comment type="subcellular location">
    <subcellularLocation>
        <location evidence="1 6">Nucleus</location>
    </subcellularLocation>
</comment>
<dbReference type="InParanoid" id="F4R4R3"/>
<dbReference type="RefSeq" id="XP_007403892.1">
    <property type="nucleotide sequence ID" value="XM_007403830.1"/>
</dbReference>
<feature type="region of interest" description="Disordered" evidence="7">
    <location>
        <begin position="183"/>
        <end position="239"/>
    </location>
</feature>
<evidence type="ECO:0000256" key="4">
    <source>
        <dbReference type="ARBA" id="ARBA00023242"/>
    </source>
</evidence>
<dbReference type="GO" id="GO:0000076">
    <property type="term" value="P:DNA replication checkpoint signaling"/>
    <property type="evidence" value="ECO:0007669"/>
    <property type="project" value="UniProtKB-UniRule"/>
</dbReference>
<reference evidence="10" key="1">
    <citation type="journal article" date="2011" name="Proc. Natl. Acad. Sci. U.S.A.">
        <title>Obligate biotrophy features unraveled by the genomic analysis of rust fungi.</title>
        <authorList>
            <person name="Duplessis S."/>
            <person name="Cuomo C.A."/>
            <person name="Lin Y.-C."/>
            <person name="Aerts A."/>
            <person name="Tisserant E."/>
            <person name="Veneault-Fourrey C."/>
            <person name="Joly D.L."/>
            <person name="Hacquard S."/>
            <person name="Amselem J."/>
            <person name="Cantarel B.L."/>
            <person name="Chiu R."/>
            <person name="Coutinho P.M."/>
            <person name="Feau N."/>
            <person name="Field M."/>
            <person name="Frey P."/>
            <person name="Gelhaye E."/>
            <person name="Goldberg J."/>
            <person name="Grabherr M.G."/>
            <person name="Kodira C.D."/>
            <person name="Kohler A."/>
            <person name="Kuees U."/>
            <person name="Lindquist E.A."/>
            <person name="Lucas S.M."/>
            <person name="Mago R."/>
            <person name="Mauceli E."/>
            <person name="Morin E."/>
            <person name="Murat C."/>
            <person name="Pangilinan J.L."/>
            <person name="Park R."/>
            <person name="Pearson M."/>
            <person name="Quesneville H."/>
            <person name="Rouhier N."/>
            <person name="Sakthikumar S."/>
            <person name="Salamov A.A."/>
            <person name="Schmutz J."/>
            <person name="Selles B."/>
            <person name="Shapiro H."/>
            <person name="Tanguay P."/>
            <person name="Tuskan G.A."/>
            <person name="Henrissat B."/>
            <person name="Van de Peer Y."/>
            <person name="Rouze P."/>
            <person name="Ellis J.G."/>
            <person name="Dodds P.N."/>
            <person name="Schein J.E."/>
            <person name="Zhong S."/>
            <person name="Hamelin R.C."/>
            <person name="Grigoriev I.V."/>
            <person name="Szabo L.J."/>
            <person name="Martin F."/>
        </authorList>
    </citation>
    <scope>NUCLEOTIDE SEQUENCE [LARGE SCALE GENOMIC DNA]</scope>
    <source>
        <strain evidence="10">98AG31 / pathotype 3-4-7</strain>
    </source>
</reference>
<comment type="function">
    <text evidence="6">Plays an important role in the control of DNA replication and the maintenance of replication fork stability.</text>
</comment>
<feature type="compositionally biased region" description="Basic and acidic residues" evidence="7">
    <location>
        <begin position="405"/>
        <end position="414"/>
    </location>
</feature>
<dbReference type="STRING" id="747676.F4R4R3"/>
<feature type="region of interest" description="Disordered" evidence="7">
    <location>
        <begin position="71"/>
        <end position="99"/>
    </location>
</feature>
<feature type="compositionally biased region" description="Acidic residues" evidence="7">
    <location>
        <begin position="335"/>
        <end position="344"/>
    </location>
</feature>
<feature type="compositionally biased region" description="Basic and acidic residues" evidence="7">
    <location>
        <begin position="198"/>
        <end position="209"/>
    </location>
</feature>
<evidence type="ECO:0000256" key="3">
    <source>
        <dbReference type="ARBA" id="ARBA00022763"/>
    </source>
</evidence>
<accession>F4R4R3</accession>
<feature type="compositionally biased region" description="Basic and acidic residues" evidence="7">
    <location>
        <begin position="345"/>
        <end position="355"/>
    </location>
</feature>
<evidence type="ECO:0000313" key="9">
    <source>
        <dbReference type="EMBL" id="EGG12954.1"/>
    </source>
</evidence>
<name>F4R4R3_MELLP</name>
<dbReference type="PANTHER" id="PTHR13220">
    <property type="entry name" value="TIMELESS INTERACTING-RELATED"/>
    <property type="match status" value="1"/>
</dbReference>
<dbReference type="EMBL" id="GL883090">
    <property type="protein sequence ID" value="EGG12954.1"/>
    <property type="molecule type" value="Genomic_DNA"/>
</dbReference>
<feature type="compositionally biased region" description="Basic and acidic residues" evidence="7">
    <location>
        <begin position="283"/>
        <end position="295"/>
    </location>
</feature>
<dbReference type="GO" id="GO:0043111">
    <property type="term" value="P:replication fork arrest"/>
    <property type="evidence" value="ECO:0007669"/>
    <property type="project" value="TreeGrafter"/>
</dbReference>
<feature type="compositionally biased region" description="Polar residues" evidence="7">
    <location>
        <begin position="438"/>
        <end position="449"/>
    </location>
</feature>